<evidence type="ECO:0000313" key="1">
    <source>
        <dbReference type="EMBL" id="OBY63519.1"/>
    </source>
</evidence>
<dbReference type="Gene3D" id="1.10.1660.10">
    <property type="match status" value="1"/>
</dbReference>
<dbReference type="Proteomes" id="UP000092612">
    <property type="component" value="Unassembled WGS sequence"/>
</dbReference>
<evidence type="ECO:0000313" key="2">
    <source>
        <dbReference type="Proteomes" id="UP000092612"/>
    </source>
</evidence>
<dbReference type="AlphaFoldDB" id="A0A1B8TVL1"/>
<protein>
    <submittedName>
        <fullName evidence="1">MerR family transcriptional regulator</fullName>
    </submittedName>
</protein>
<sequence length="97" mass="11722">MEKSNLISVQQFCTHYKVSKAFINELQEYELIDVLVSENENYLYKNQLYAVEKIIRLHYDLKINLEGIDVIHNLLKQIEKLQIEKTELKNKLRFYED</sequence>
<dbReference type="EMBL" id="LSFL01000035">
    <property type="protein sequence ID" value="OBY63519.1"/>
    <property type="molecule type" value="Genomic_DNA"/>
</dbReference>
<dbReference type="OrthoDB" id="1494789at2"/>
<dbReference type="KEGG" id="prn:BW723_03760"/>
<name>A0A1B8TVL1_9FLAO</name>
<comment type="caution">
    <text evidence="1">The sequence shown here is derived from an EMBL/GenBank/DDBJ whole genome shotgun (WGS) entry which is preliminary data.</text>
</comment>
<proteinExistence type="predicted"/>
<dbReference type="Pfam" id="PF13591">
    <property type="entry name" value="MerR_2"/>
    <property type="match status" value="1"/>
</dbReference>
<keyword evidence="2" id="KW-1185">Reference proteome</keyword>
<organism evidence="1 2">
    <name type="scientific">Polaribacter reichenbachii</name>
    <dbReference type="NCBI Taxonomy" id="996801"/>
    <lineage>
        <taxon>Bacteria</taxon>
        <taxon>Pseudomonadati</taxon>
        <taxon>Bacteroidota</taxon>
        <taxon>Flavobacteriia</taxon>
        <taxon>Flavobacteriales</taxon>
        <taxon>Flavobacteriaceae</taxon>
    </lineage>
</organism>
<dbReference type="STRING" id="996801.BW723_03760"/>
<accession>A0A1B8TVL1</accession>
<reference evidence="2" key="1">
    <citation type="submission" date="2016-02" db="EMBL/GenBank/DDBJ databases">
        <title>Paenibacillus sp. LPB0068, isolated from Crassostrea gigas.</title>
        <authorList>
            <person name="Shin S.-K."/>
            <person name="Yi H."/>
        </authorList>
    </citation>
    <scope>NUCLEOTIDE SEQUENCE [LARGE SCALE GENOMIC DNA]</scope>
    <source>
        <strain evidence="2">KCTC 23969</strain>
    </source>
</reference>
<dbReference type="RefSeq" id="WP_068362090.1">
    <property type="nucleotide sequence ID" value="NZ_CP019337.1"/>
</dbReference>
<gene>
    <name evidence="1" type="ORF">LPB301_11945</name>
</gene>